<dbReference type="Pfam" id="PF24024">
    <property type="entry name" value="DUF7336"/>
    <property type="match status" value="1"/>
</dbReference>
<evidence type="ECO:0000313" key="3">
    <source>
        <dbReference type="Proteomes" id="UP000199662"/>
    </source>
</evidence>
<dbReference type="Proteomes" id="UP000199662">
    <property type="component" value="Unassembled WGS sequence"/>
</dbReference>
<dbReference type="EMBL" id="FNZK01000009">
    <property type="protein sequence ID" value="SEJ50049.1"/>
    <property type="molecule type" value="Genomic_DNA"/>
</dbReference>
<organism evidence="2 3">
    <name type="scientific">Propionispira arboris</name>
    <dbReference type="NCBI Taxonomy" id="84035"/>
    <lineage>
        <taxon>Bacteria</taxon>
        <taxon>Bacillati</taxon>
        <taxon>Bacillota</taxon>
        <taxon>Negativicutes</taxon>
        <taxon>Selenomonadales</taxon>
        <taxon>Selenomonadaceae</taxon>
        <taxon>Propionispira</taxon>
    </lineage>
</organism>
<reference evidence="2 3" key="1">
    <citation type="submission" date="2016-10" db="EMBL/GenBank/DDBJ databases">
        <authorList>
            <person name="de Groot N.N."/>
        </authorList>
    </citation>
    <scope>NUCLEOTIDE SEQUENCE [LARGE SCALE GENOMIC DNA]</scope>
    <source>
        <strain evidence="2 3">DSM 2179</strain>
    </source>
</reference>
<dbReference type="AlphaFoldDB" id="A0A1H6Z9E1"/>
<feature type="domain" description="DUF7336" evidence="1">
    <location>
        <begin position="3"/>
        <end position="71"/>
    </location>
</feature>
<name>A0A1H6Z9E1_9FIRM</name>
<sequence length="79" mass="9231">MGTVYILQHSYEVGEDGQFDEIKMIGVYSSRESAEKTIVRYKMLSGFKDYPISCFYISKYEIDKDHWTDGFIKTDEALL</sequence>
<gene>
    <name evidence="2" type="ORF">SAMN05660742_1098</name>
</gene>
<keyword evidence="3" id="KW-1185">Reference proteome</keyword>
<protein>
    <recommendedName>
        <fullName evidence="1">DUF7336 domain-containing protein</fullName>
    </recommendedName>
</protein>
<evidence type="ECO:0000259" key="1">
    <source>
        <dbReference type="Pfam" id="PF24024"/>
    </source>
</evidence>
<proteinExistence type="predicted"/>
<dbReference type="RefSeq" id="WP_091831337.1">
    <property type="nucleotide sequence ID" value="NZ_FNZK01000009.1"/>
</dbReference>
<evidence type="ECO:0000313" key="2">
    <source>
        <dbReference type="EMBL" id="SEJ50049.1"/>
    </source>
</evidence>
<dbReference type="InterPro" id="IPR055760">
    <property type="entry name" value="DUF7336"/>
</dbReference>
<accession>A0A1H6Z9E1</accession>